<protein>
    <submittedName>
        <fullName evidence="2">Uncharacterized protein</fullName>
    </submittedName>
</protein>
<sequence length="506" mass="54231">MSAMAFVDGNQDPEVEGSTDNSKDLENGSLAQSQEMPINTAYFLTSSCNNTRICTLSYKWDTHFTFLHITGCRCLCHPGGKNNGTGWQVHVPSKQKQKKAVVALLLLAATPHGSRFRSRASAFGGGLTPTCTHHPRPRRPRTSVDRVLVPLTLTGAVVEVTANGPASSGCPTRAPSRVAKGQAQLERVGRFMPSSNAIFFQDHHLSESHIPETGSNVDLTQRKVFAPAFLPNRTEQVAISSMAVVILPMYLCAKLTAPAYSDGQSDDSGSRWVHSTSWPMALLIVAGELSARQSSGTKAKGQSHRSGRSKCTKEPSESVNPSKPGSDGDNGLPNCGDGFIRSKTISTFTLSPSVSAQGEVPNLACSHDVQSALTWGSTKVTGQVERVSRWLWHFPPLLMLSSSISGSEQRLTGFLCPALVSLPAVALVRLTKCDGSPRYKNSSYVPFNLIYGSGDASDRTAVYIVGCSLSRSGGLWSELYHTDTGAQTGKGATPTCTPTTYICHRL</sequence>
<feature type="compositionally biased region" description="Basic residues" evidence="1">
    <location>
        <begin position="301"/>
        <end position="310"/>
    </location>
</feature>
<dbReference type="AlphaFoldDB" id="A0AAD4BI91"/>
<gene>
    <name evidence="2" type="ORF">L210DRAFT_3633732</name>
</gene>
<feature type="region of interest" description="Disordered" evidence="1">
    <location>
        <begin position="293"/>
        <end position="333"/>
    </location>
</feature>
<reference evidence="2" key="2">
    <citation type="journal article" date="2020" name="Nat. Commun.">
        <title>Large-scale genome sequencing of mycorrhizal fungi provides insights into the early evolution of symbiotic traits.</title>
        <authorList>
            <person name="Miyauchi S."/>
            <person name="Kiss E."/>
            <person name="Kuo A."/>
            <person name="Drula E."/>
            <person name="Kohler A."/>
            <person name="Sanchez-Garcia M."/>
            <person name="Morin E."/>
            <person name="Andreopoulos B."/>
            <person name="Barry K.W."/>
            <person name="Bonito G."/>
            <person name="Buee M."/>
            <person name="Carver A."/>
            <person name="Chen C."/>
            <person name="Cichocki N."/>
            <person name="Clum A."/>
            <person name="Culley D."/>
            <person name="Crous P.W."/>
            <person name="Fauchery L."/>
            <person name="Girlanda M."/>
            <person name="Hayes R.D."/>
            <person name="Keri Z."/>
            <person name="LaButti K."/>
            <person name="Lipzen A."/>
            <person name="Lombard V."/>
            <person name="Magnuson J."/>
            <person name="Maillard F."/>
            <person name="Murat C."/>
            <person name="Nolan M."/>
            <person name="Ohm R.A."/>
            <person name="Pangilinan J."/>
            <person name="Pereira M.F."/>
            <person name="Perotto S."/>
            <person name="Peter M."/>
            <person name="Pfister S."/>
            <person name="Riley R."/>
            <person name="Sitrit Y."/>
            <person name="Stielow J.B."/>
            <person name="Szollosi G."/>
            <person name="Zifcakova L."/>
            <person name="Stursova M."/>
            <person name="Spatafora J.W."/>
            <person name="Tedersoo L."/>
            <person name="Vaario L.M."/>
            <person name="Yamada A."/>
            <person name="Yan M."/>
            <person name="Wang P."/>
            <person name="Xu J."/>
            <person name="Bruns T."/>
            <person name="Baldrian P."/>
            <person name="Vilgalys R."/>
            <person name="Dunand C."/>
            <person name="Henrissat B."/>
            <person name="Grigoriev I.V."/>
            <person name="Hibbett D."/>
            <person name="Nagy L.G."/>
            <person name="Martin F.M."/>
        </authorList>
    </citation>
    <scope>NUCLEOTIDE SEQUENCE</scope>
    <source>
        <strain evidence="2">BED1</strain>
    </source>
</reference>
<evidence type="ECO:0000256" key="1">
    <source>
        <dbReference type="SAM" id="MobiDB-lite"/>
    </source>
</evidence>
<proteinExistence type="predicted"/>
<evidence type="ECO:0000313" key="3">
    <source>
        <dbReference type="Proteomes" id="UP001194468"/>
    </source>
</evidence>
<name>A0AAD4BI91_BOLED</name>
<accession>A0AAD4BI91</accession>
<keyword evidence="3" id="KW-1185">Reference proteome</keyword>
<reference evidence="2" key="1">
    <citation type="submission" date="2019-10" db="EMBL/GenBank/DDBJ databases">
        <authorList>
            <consortium name="DOE Joint Genome Institute"/>
            <person name="Kuo A."/>
            <person name="Miyauchi S."/>
            <person name="Kiss E."/>
            <person name="Drula E."/>
            <person name="Kohler A."/>
            <person name="Sanchez-Garcia M."/>
            <person name="Andreopoulos B."/>
            <person name="Barry K.W."/>
            <person name="Bonito G."/>
            <person name="Buee M."/>
            <person name="Carver A."/>
            <person name="Chen C."/>
            <person name="Cichocki N."/>
            <person name="Clum A."/>
            <person name="Culley D."/>
            <person name="Crous P.W."/>
            <person name="Fauchery L."/>
            <person name="Girlanda M."/>
            <person name="Hayes R."/>
            <person name="Keri Z."/>
            <person name="LaButti K."/>
            <person name="Lipzen A."/>
            <person name="Lombard V."/>
            <person name="Magnuson J."/>
            <person name="Maillard F."/>
            <person name="Morin E."/>
            <person name="Murat C."/>
            <person name="Nolan M."/>
            <person name="Ohm R."/>
            <person name="Pangilinan J."/>
            <person name="Pereira M."/>
            <person name="Perotto S."/>
            <person name="Peter M."/>
            <person name="Riley R."/>
            <person name="Sitrit Y."/>
            <person name="Stielow B."/>
            <person name="Szollosi G."/>
            <person name="Zifcakova L."/>
            <person name="Stursova M."/>
            <person name="Spatafora J.W."/>
            <person name="Tedersoo L."/>
            <person name="Vaario L.-M."/>
            <person name="Yamada A."/>
            <person name="Yan M."/>
            <person name="Wang P."/>
            <person name="Xu J."/>
            <person name="Bruns T."/>
            <person name="Baldrian P."/>
            <person name="Vilgalys R."/>
            <person name="Henrissat B."/>
            <person name="Grigoriev I.V."/>
            <person name="Hibbett D."/>
            <person name="Nagy L.G."/>
            <person name="Martin F.M."/>
        </authorList>
    </citation>
    <scope>NUCLEOTIDE SEQUENCE</scope>
    <source>
        <strain evidence="2">BED1</strain>
    </source>
</reference>
<dbReference type="EMBL" id="WHUW01000051">
    <property type="protein sequence ID" value="KAF8431316.1"/>
    <property type="molecule type" value="Genomic_DNA"/>
</dbReference>
<comment type="caution">
    <text evidence="2">The sequence shown here is derived from an EMBL/GenBank/DDBJ whole genome shotgun (WGS) entry which is preliminary data.</text>
</comment>
<organism evidence="2 3">
    <name type="scientific">Boletus edulis BED1</name>
    <dbReference type="NCBI Taxonomy" id="1328754"/>
    <lineage>
        <taxon>Eukaryota</taxon>
        <taxon>Fungi</taxon>
        <taxon>Dikarya</taxon>
        <taxon>Basidiomycota</taxon>
        <taxon>Agaricomycotina</taxon>
        <taxon>Agaricomycetes</taxon>
        <taxon>Agaricomycetidae</taxon>
        <taxon>Boletales</taxon>
        <taxon>Boletineae</taxon>
        <taxon>Boletaceae</taxon>
        <taxon>Boletoideae</taxon>
        <taxon>Boletus</taxon>
    </lineage>
</organism>
<evidence type="ECO:0000313" key="2">
    <source>
        <dbReference type="EMBL" id="KAF8431316.1"/>
    </source>
</evidence>
<feature type="region of interest" description="Disordered" evidence="1">
    <location>
        <begin position="1"/>
        <end position="26"/>
    </location>
</feature>
<dbReference type="Proteomes" id="UP001194468">
    <property type="component" value="Unassembled WGS sequence"/>
</dbReference>